<dbReference type="KEGG" id="noy:EXE57_04635"/>
<evidence type="ECO:0000313" key="3">
    <source>
        <dbReference type="Proteomes" id="UP000294894"/>
    </source>
</evidence>
<reference evidence="2 3" key="1">
    <citation type="submission" date="2019-03" db="EMBL/GenBank/DDBJ databases">
        <title>Three New Species of Nocardioides, Nocardioides euryhalodurans sp. nov., Nocardioides seonyuensis sp. nov. and Nocardioides eburneoflavus sp. nov., Iolated from Soil.</title>
        <authorList>
            <person name="Roh S.G."/>
            <person name="Lee C."/>
            <person name="Kim M.-K."/>
            <person name="Kim S.B."/>
        </authorList>
    </citation>
    <scope>NUCLEOTIDE SEQUENCE [LARGE SCALE GENOMIC DNA]</scope>
    <source>
        <strain evidence="2 3">MMS17-SY117</strain>
    </source>
</reference>
<gene>
    <name evidence="2" type="ORF">EXE57_04635</name>
</gene>
<dbReference type="OrthoDB" id="5037876at2"/>
<evidence type="ECO:0000256" key="1">
    <source>
        <dbReference type="SAM" id="SignalP"/>
    </source>
</evidence>
<name>A0A4V1BDM4_9ACTN</name>
<proteinExistence type="predicted"/>
<sequence length="286" mass="30496">MTLRRLPTALAAASLVVLLVVSSAPSSAAPRPGDGPRAMWVWDRPGVAGLVDFARKQGVRDLFVSTPGHLASSTDLGWFTTLRTRTASAGIRVHALGAEVWWLDDHGAALAWQQQALATGLFDGVHLDVEPWLHPAWPAESATLLALWADMVGLLADDAVPPVEADVPFWLHEHTVAGAPADEVLMAAADAVTVMSYRDTATGPDSITGVAATALATARRLGVRIRLAVETRDLGDGPVADKQTFFGESRRLLERTLREVDTATAGHPTYAGISVHDHHGWVALPR</sequence>
<feature type="chain" id="PRO_5020589398" evidence="1">
    <location>
        <begin position="29"/>
        <end position="286"/>
    </location>
</feature>
<organism evidence="2 3">
    <name type="scientific">Nocardioides euryhalodurans</name>
    <dbReference type="NCBI Taxonomy" id="2518370"/>
    <lineage>
        <taxon>Bacteria</taxon>
        <taxon>Bacillati</taxon>
        <taxon>Actinomycetota</taxon>
        <taxon>Actinomycetes</taxon>
        <taxon>Propionibacteriales</taxon>
        <taxon>Nocardioidaceae</taxon>
        <taxon>Nocardioides</taxon>
    </lineage>
</organism>
<dbReference type="RefSeq" id="WP_135074439.1">
    <property type="nucleotide sequence ID" value="NZ_CP038267.1"/>
</dbReference>
<protein>
    <submittedName>
        <fullName evidence="2">Uncharacterized protein</fullName>
    </submittedName>
</protein>
<dbReference type="EMBL" id="CP038267">
    <property type="protein sequence ID" value="QBR91632.1"/>
    <property type="molecule type" value="Genomic_DNA"/>
</dbReference>
<dbReference type="AlphaFoldDB" id="A0A4V1BDM4"/>
<evidence type="ECO:0000313" key="2">
    <source>
        <dbReference type="EMBL" id="QBR91632.1"/>
    </source>
</evidence>
<keyword evidence="3" id="KW-1185">Reference proteome</keyword>
<keyword evidence="1" id="KW-0732">Signal</keyword>
<accession>A0A4V1BDM4</accession>
<feature type="signal peptide" evidence="1">
    <location>
        <begin position="1"/>
        <end position="28"/>
    </location>
</feature>
<dbReference type="Proteomes" id="UP000294894">
    <property type="component" value="Chromosome"/>
</dbReference>